<name>A0A0M3JHQ2_ANISI</name>
<organism evidence="9">
    <name type="scientific">Anisakis simplex</name>
    <name type="common">Herring worm</name>
    <dbReference type="NCBI Taxonomy" id="6269"/>
    <lineage>
        <taxon>Eukaryota</taxon>
        <taxon>Metazoa</taxon>
        <taxon>Ecdysozoa</taxon>
        <taxon>Nematoda</taxon>
        <taxon>Chromadorea</taxon>
        <taxon>Rhabditida</taxon>
        <taxon>Spirurina</taxon>
        <taxon>Ascaridomorpha</taxon>
        <taxon>Ascaridoidea</taxon>
        <taxon>Anisakidae</taxon>
        <taxon>Anisakis</taxon>
        <taxon>Anisakis simplex complex</taxon>
    </lineage>
</organism>
<keyword evidence="8" id="KW-1185">Reference proteome</keyword>
<keyword evidence="3" id="KW-0547">Nucleotide-binding</keyword>
<evidence type="ECO:0000256" key="4">
    <source>
        <dbReference type="ARBA" id="ARBA00022840"/>
    </source>
</evidence>
<evidence type="ECO:0000259" key="6">
    <source>
        <dbReference type="Pfam" id="PF02540"/>
    </source>
</evidence>
<dbReference type="InterPro" id="IPR003694">
    <property type="entry name" value="NAD_synthase"/>
</dbReference>
<dbReference type="UniPathway" id="UPA00253"/>
<dbReference type="PANTHER" id="PTHR23090:SF9">
    <property type="entry name" value="GLUTAMINE-DEPENDENT NAD(+) SYNTHETASE"/>
    <property type="match status" value="1"/>
</dbReference>
<dbReference type="Pfam" id="PF02540">
    <property type="entry name" value="NAD_synthase"/>
    <property type="match status" value="1"/>
</dbReference>
<feature type="domain" description="NAD/GMP synthase" evidence="6">
    <location>
        <begin position="1"/>
        <end position="82"/>
    </location>
</feature>
<keyword evidence="5" id="KW-0520">NAD</keyword>
<dbReference type="GO" id="GO:0005524">
    <property type="term" value="F:ATP binding"/>
    <property type="evidence" value="ECO:0007669"/>
    <property type="project" value="UniProtKB-KW"/>
</dbReference>
<reference evidence="9" key="1">
    <citation type="submission" date="2017-02" db="UniProtKB">
        <authorList>
            <consortium name="WormBaseParasite"/>
        </authorList>
    </citation>
    <scope>IDENTIFICATION</scope>
</reference>
<dbReference type="WBParaSite" id="ASIM_0000716601-mRNA-1">
    <property type="protein sequence ID" value="ASIM_0000716601-mRNA-1"/>
    <property type="gene ID" value="ASIM_0000716601"/>
</dbReference>
<gene>
    <name evidence="7" type="ORF">ASIM_LOCUS6934</name>
</gene>
<dbReference type="OrthoDB" id="2020662at2759"/>
<dbReference type="InterPro" id="IPR014729">
    <property type="entry name" value="Rossmann-like_a/b/a_fold"/>
</dbReference>
<proteinExistence type="predicted"/>
<dbReference type="PANTHER" id="PTHR23090">
    <property type="entry name" value="NH 3 /GLUTAMINE-DEPENDENT NAD + SYNTHETASE"/>
    <property type="match status" value="1"/>
</dbReference>
<evidence type="ECO:0000313" key="7">
    <source>
        <dbReference type="EMBL" id="VDK28145.1"/>
    </source>
</evidence>
<evidence type="ECO:0000256" key="1">
    <source>
        <dbReference type="ARBA" id="ARBA00004790"/>
    </source>
</evidence>
<sequence>MQSKNSSEQTREFARKLAEQINSNHLRSEIDDAVKAFVEMASKTFGVEFQGTPPWPDSRVSLAMQNVQARIRMVSAYLFSQLALFFNKLPGCLLVLGSSNVDES</sequence>
<dbReference type="GO" id="GO:0009435">
    <property type="term" value="P:NAD+ biosynthetic process"/>
    <property type="evidence" value="ECO:0007669"/>
    <property type="project" value="UniProtKB-UniPathway"/>
</dbReference>
<dbReference type="Proteomes" id="UP000267096">
    <property type="component" value="Unassembled WGS sequence"/>
</dbReference>
<evidence type="ECO:0000256" key="5">
    <source>
        <dbReference type="ARBA" id="ARBA00023027"/>
    </source>
</evidence>
<keyword evidence="2" id="KW-0436">Ligase</keyword>
<dbReference type="InterPro" id="IPR022310">
    <property type="entry name" value="NAD/GMP_synthase"/>
</dbReference>
<dbReference type="EMBL" id="UYRR01015920">
    <property type="protein sequence ID" value="VDK28145.1"/>
    <property type="molecule type" value="Genomic_DNA"/>
</dbReference>
<dbReference type="AlphaFoldDB" id="A0A0M3JHQ2"/>
<comment type="pathway">
    <text evidence="1">Cofactor biosynthesis; NAD(+) biosynthesis.</text>
</comment>
<dbReference type="GO" id="GO:0003952">
    <property type="term" value="F:NAD+ synthase (glutamine-hydrolyzing) activity"/>
    <property type="evidence" value="ECO:0007669"/>
    <property type="project" value="InterPro"/>
</dbReference>
<evidence type="ECO:0000256" key="3">
    <source>
        <dbReference type="ARBA" id="ARBA00022741"/>
    </source>
</evidence>
<evidence type="ECO:0000313" key="8">
    <source>
        <dbReference type="Proteomes" id="UP000267096"/>
    </source>
</evidence>
<reference evidence="7 8" key="2">
    <citation type="submission" date="2018-11" db="EMBL/GenBank/DDBJ databases">
        <authorList>
            <consortium name="Pathogen Informatics"/>
        </authorList>
    </citation>
    <scope>NUCLEOTIDE SEQUENCE [LARGE SCALE GENOMIC DNA]</scope>
</reference>
<dbReference type="GO" id="GO:0005737">
    <property type="term" value="C:cytoplasm"/>
    <property type="evidence" value="ECO:0007669"/>
    <property type="project" value="InterPro"/>
</dbReference>
<evidence type="ECO:0000313" key="9">
    <source>
        <dbReference type="WBParaSite" id="ASIM_0000716601-mRNA-1"/>
    </source>
</evidence>
<dbReference type="Gene3D" id="3.40.50.620">
    <property type="entry name" value="HUPs"/>
    <property type="match status" value="1"/>
</dbReference>
<dbReference type="GO" id="GO:0004359">
    <property type="term" value="F:glutaminase activity"/>
    <property type="evidence" value="ECO:0007669"/>
    <property type="project" value="InterPro"/>
</dbReference>
<dbReference type="SUPFAM" id="SSF52402">
    <property type="entry name" value="Adenine nucleotide alpha hydrolases-like"/>
    <property type="match status" value="1"/>
</dbReference>
<accession>A0A0M3JHQ2</accession>
<evidence type="ECO:0000256" key="2">
    <source>
        <dbReference type="ARBA" id="ARBA00022598"/>
    </source>
</evidence>
<keyword evidence="4" id="KW-0067">ATP-binding</keyword>
<protein>
    <submittedName>
        <fullName evidence="9">NAD_synthase domain-containing protein</fullName>
    </submittedName>
</protein>